<dbReference type="RefSeq" id="WP_143162849.1">
    <property type="nucleotide sequence ID" value="NZ_RJKL01000001.1"/>
</dbReference>
<reference evidence="1 2" key="1">
    <citation type="submission" date="2018-11" db="EMBL/GenBank/DDBJ databases">
        <title>Sequencing the genomes of 1000 actinobacteria strains.</title>
        <authorList>
            <person name="Klenk H.-P."/>
        </authorList>
    </citation>
    <scope>NUCLEOTIDE SEQUENCE [LARGE SCALE GENOMIC DNA]</scope>
    <source>
        <strain evidence="1 2">DSM 43634</strain>
    </source>
</reference>
<dbReference type="AlphaFoldDB" id="A0A3N1GC82"/>
<dbReference type="EMBL" id="RJKL01000001">
    <property type="protein sequence ID" value="ROP27804.1"/>
    <property type="molecule type" value="Genomic_DNA"/>
</dbReference>
<dbReference type="OrthoDB" id="3297898at2"/>
<accession>A0A3N1GC82</accession>
<organism evidence="1 2">
    <name type="scientific">Couchioplanes caeruleus</name>
    <dbReference type="NCBI Taxonomy" id="56438"/>
    <lineage>
        <taxon>Bacteria</taxon>
        <taxon>Bacillati</taxon>
        <taxon>Actinomycetota</taxon>
        <taxon>Actinomycetes</taxon>
        <taxon>Micromonosporales</taxon>
        <taxon>Micromonosporaceae</taxon>
        <taxon>Couchioplanes</taxon>
    </lineage>
</organism>
<comment type="caution">
    <text evidence="1">The sequence shown here is derived from an EMBL/GenBank/DDBJ whole genome shotgun (WGS) entry which is preliminary data.</text>
</comment>
<evidence type="ECO:0000313" key="2">
    <source>
        <dbReference type="Proteomes" id="UP000271683"/>
    </source>
</evidence>
<protein>
    <submittedName>
        <fullName evidence="1">Uncharacterized protein</fullName>
    </submittedName>
</protein>
<gene>
    <name evidence="1" type="ORF">EDD30_0499</name>
</gene>
<evidence type="ECO:0000313" key="1">
    <source>
        <dbReference type="EMBL" id="ROP27804.1"/>
    </source>
</evidence>
<name>A0A3N1GC82_9ACTN</name>
<dbReference type="Proteomes" id="UP000271683">
    <property type="component" value="Unassembled WGS sequence"/>
</dbReference>
<sequence length="200" mass="21234">MSAEPPPSPSVPQEPAASRRKNFQRVGMVAGPVLVSALFLWAVLEPTFHKDAASSGRTGCQPRPATVEAIHREPVLSESPNSTRLGMAVESVSCDTSQPGGPMSVVSNGAVSRRLTTSMTTAGVRAYYADLAERSGWEPDRSAVGLYSATKKAGAGCPWWFVVTAEKDGYGIRVYYQPLGVPADDCEWALGKPILLPITG</sequence>
<proteinExistence type="predicted"/>